<evidence type="ECO:0000256" key="7">
    <source>
        <dbReference type="ARBA" id="ARBA00023136"/>
    </source>
</evidence>
<dbReference type="InterPro" id="IPR051322">
    <property type="entry name" value="AA_ABC_Transporter_Permease"/>
</dbReference>
<dbReference type="RefSeq" id="WP_005607514.1">
    <property type="nucleotide sequence ID" value="NZ_CP102283.1"/>
</dbReference>
<dbReference type="SUPFAM" id="SSF161098">
    <property type="entry name" value="MetI-like"/>
    <property type="match status" value="1"/>
</dbReference>
<dbReference type="InterPro" id="IPR000515">
    <property type="entry name" value="MetI-like"/>
</dbReference>
<dbReference type="GO" id="GO:0048473">
    <property type="term" value="P:D-methionine transmembrane transport"/>
    <property type="evidence" value="ECO:0007669"/>
    <property type="project" value="TreeGrafter"/>
</dbReference>
<accession>C8NH43</accession>
<dbReference type="Proteomes" id="UP000005926">
    <property type="component" value="Unassembled WGS sequence"/>
</dbReference>
<dbReference type="PANTHER" id="PTHR30450">
    <property type="entry name" value="ABC TRANSPORTER PERMEASE"/>
    <property type="match status" value="1"/>
</dbReference>
<dbReference type="eggNOG" id="COG2011">
    <property type="taxonomic scope" value="Bacteria"/>
</dbReference>
<feature type="domain" description="ABC transmembrane type-1" evidence="9">
    <location>
        <begin position="28"/>
        <end position="222"/>
    </location>
</feature>
<dbReference type="GO" id="GO:0005886">
    <property type="term" value="C:plasma membrane"/>
    <property type="evidence" value="ECO:0007669"/>
    <property type="project" value="UniProtKB-SubCell"/>
</dbReference>
<evidence type="ECO:0000256" key="5">
    <source>
        <dbReference type="ARBA" id="ARBA00022692"/>
    </source>
</evidence>
<evidence type="ECO:0000256" key="2">
    <source>
        <dbReference type="ARBA" id="ARBA00007069"/>
    </source>
</evidence>
<keyword evidence="7 8" id="KW-0472">Membrane</keyword>
<keyword evidence="11" id="KW-1185">Reference proteome</keyword>
<dbReference type="AlphaFoldDB" id="C8NH43"/>
<keyword evidence="6 8" id="KW-1133">Transmembrane helix</keyword>
<dbReference type="STRING" id="638301.HMPREF0444_1238"/>
<dbReference type="FunFam" id="1.10.3720.10:FF:000002">
    <property type="entry name" value="D-methionine ABC transporter permease MetI"/>
    <property type="match status" value="1"/>
</dbReference>
<keyword evidence="4" id="KW-1003">Cell membrane</keyword>
<evidence type="ECO:0000259" key="9">
    <source>
        <dbReference type="PROSITE" id="PS50928"/>
    </source>
</evidence>
<dbReference type="InterPro" id="IPR035906">
    <property type="entry name" value="MetI-like_sf"/>
</dbReference>
<proteinExistence type="inferred from homology"/>
<evidence type="ECO:0000256" key="3">
    <source>
        <dbReference type="ARBA" id="ARBA00022448"/>
    </source>
</evidence>
<protein>
    <submittedName>
        <fullName evidence="10">ABC transporter, permease protein</fullName>
    </submittedName>
</protein>
<evidence type="ECO:0000256" key="1">
    <source>
        <dbReference type="ARBA" id="ARBA00004651"/>
    </source>
</evidence>
<evidence type="ECO:0000256" key="8">
    <source>
        <dbReference type="RuleBase" id="RU363032"/>
    </source>
</evidence>
<comment type="similarity">
    <text evidence="2">Belongs to the binding-protein-dependent transport system permease family. CysTW subfamily.</text>
</comment>
<dbReference type="Pfam" id="PF00528">
    <property type="entry name" value="BPD_transp_1"/>
    <property type="match status" value="1"/>
</dbReference>
<comment type="subcellular location">
    <subcellularLocation>
        <location evidence="1 8">Cell membrane</location>
        <topology evidence="1 8">Multi-pass membrane protein</topology>
    </subcellularLocation>
</comment>
<feature type="transmembrane region" description="Helical" evidence="8">
    <location>
        <begin position="32"/>
        <end position="54"/>
    </location>
</feature>
<dbReference type="GeneID" id="78411988"/>
<organism evidence="10 11">
    <name type="scientific">Granulicatella adiacens ATCC 49175</name>
    <dbReference type="NCBI Taxonomy" id="638301"/>
    <lineage>
        <taxon>Bacteria</taxon>
        <taxon>Bacillati</taxon>
        <taxon>Bacillota</taxon>
        <taxon>Bacilli</taxon>
        <taxon>Lactobacillales</taxon>
        <taxon>Carnobacteriaceae</taxon>
        <taxon>Granulicatella</taxon>
    </lineage>
</organism>
<reference evidence="10 11" key="1">
    <citation type="submission" date="2009-08" db="EMBL/GenBank/DDBJ databases">
        <authorList>
            <person name="Muzny D."/>
            <person name="Qin X."/>
            <person name="Deng J."/>
            <person name="Jiang H."/>
            <person name="Liu Y."/>
            <person name="Qu J."/>
            <person name="Song X.-Z."/>
            <person name="Zhang L."/>
            <person name="Thornton R."/>
            <person name="Coyle M."/>
            <person name="Francisco L."/>
            <person name="Jackson L."/>
            <person name="Javaid M."/>
            <person name="Korchina V."/>
            <person name="Kovar C."/>
            <person name="Mata R."/>
            <person name="Mathew T."/>
            <person name="Ngo R."/>
            <person name="Nguyen L."/>
            <person name="Nguyen N."/>
            <person name="Okwuonu G."/>
            <person name="Ongeri F."/>
            <person name="Pham C."/>
            <person name="Simmons D."/>
            <person name="Wilczek-Boney K."/>
            <person name="Hale W."/>
            <person name="Jakkamsetti A."/>
            <person name="Pham P."/>
            <person name="Ruth R."/>
            <person name="San Lucas F."/>
            <person name="Warren J."/>
            <person name="Zhang J."/>
            <person name="Zhao Z."/>
            <person name="Zhou C."/>
            <person name="Zhu D."/>
            <person name="Lee S."/>
            <person name="Bess C."/>
            <person name="Blankenburg K."/>
            <person name="Forbes L."/>
            <person name="Fu Q."/>
            <person name="Gubbala S."/>
            <person name="Hirani K."/>
            <person name="Jayaseelan J.C."/>
            <person name="Lara F."/>
            <person name="Munidasa M."/>
            <person name="Palculict T."/>
            <person name="Patil S."/>
            <person name="Pu L.-L."/>
            <person name="Saada N."/>
            <person name="Tang L."/>
            <person name="Weissenberger G."/>
            <person name="Zhu Y."/>
            <person name="Hemphill L."/>
            <person name="Shang Y."/>
            <person name="Youmans B."/>
            <person name="Ayvaz T."/>
            <person name="Ross M."/>
            <person name="Santibanez J."/>
            <person name="Aqrawi P."/>
            <person name="Gross S."/>
            <person name="Joshi V."/>
            <person name="Fowler G."/>
            <person name="Nazareth L."/>
            <person name="Reid J."/>
            <person name="Worley K."/>
            <person name="Petrosino J."/>
            <person name="Highlander S."/>
            <person name="Gibbs R."/>
        </authorList>
    </citation>
    <scope>NUCLEOTIDE SEQUENCE [LARGE SCALE GENOMIC DNA]</scope>
    <source>
        <strain evidence="10 11">ATCC 49175</strain>
    </source>
</reference>
<evidence type="ECO:0000256" key="6">
    <source>
        <dbReference type="ARBA" id="ARBA00022989"/>
    </source>
</evidence>
<sequence length="231" mass="24906">MDVLELIDFKSWFPNIDARVWEEIIKATMDTLIMVGISGFIAGILGIALGVTLVVTREGNILGNKFVYLILDKIVNIFRSIPFIILAMLLIPFTRFIIGTTIGIPGAIVPLVVATVPFFSRQVQLALTEVDKGVIEASVAMGCTPLEIIFRVYLKEGLPSLIRAGSLTIISLIGLTTMAGAFGAGGIGNVAISRGYSRFQGDVIVVSTLIMLIVVFITQAIGDYLEKKATK</sequence>
<dbReference type="PANTHER" id="PTHR30450:SF1">
    <property type="entry name" value="D-METHIONINE TRANSPORT SYSTEM PERMEASE PROTEIN METI-RELATED"/>
    <property type="match status" value="1"/>
</dbReference>
<evidence type="ECO:0000313" key="10">
    <source>
        <dbReference type="EMBL" id="EEW37020.1"/>
    </source>
</evidence>
<feature type="transmembrane region" description="Helical" evidence="8">
    <location>
        <begin position="66"/>
        <end position="91"/>
    </location>
</feature>
<feature type="transmembrane region" description="Helical" evidence="8">
    <location>
        <begin position="203"/>
        <end position="225"/>
    </location>
</feature>
<evidence type="ECO:0000313" key="11">
    <source>
        <dbReference type="Proteomes" id="UP000005926"/>
    </source>
</evidence>
<dbReference type="Gene3D" id="1.10.3720.10">
    <property type="entry name" value="MetI-like"/>
    <property type="match status" value="1"/>
</dbReference>
<dbReference type="HOGENOM" id="CLU_077375_0_1_9"/>
<keyword evidence="5 8" id="KW-0812">Transmembrane</keyword>
<name>C8NH43_9LACT</name>
<feature type="transmembrane region" description="Helical" evidence="8">
    <location>
        <begin position="161"/>
        <end position="183"/>
    </location>
</feature>
<dbReference type="CDD" id="cd06261">
    <property type="entry name" value="TM_PBP2"/>
    <property type="match status" value="1"/>
</dbReference>
<comment type="caution">
    <text evidence="10">The sequence shown here is derived from an EMBL/GenBank/DDBJ whole genome shotgun (WGS) entry which is preliminary data.</text>
</comment>
<evidence type="ECO:0000256" key="4">
    <source>
        <dbReference type="ARBA" id="ARBA00022475"/>
    </source>
</evidence>
<feature type="transmembrane region" description="Helical" evidence="8">
    <location>
        <begin position="97"/>
        <end position="119"/>
    </location>
</feature>
<keyword evidence="3 8" id="KW-0813">Transport</keyword>
<dbReference type="PROSITE" id="PS50928">
    <property type="entry name" value="ABC_TM1"/>
    <property type="match status" value="1"/>
</dbReference>
<gene>
    <name evidence="10" type="primary">metI2</name>
    <name evidence="10" type="ORF">HMPREF0444_1238</name>
</gene>
<dbReference type="EMBL" id="ACKZ01000020">
    <property type="protein sequence ID" value="EEW37020.1"/>
    <property type="molecule type" value="Genomic_DNA"/>
</dbReference>